<dbReference type="RefSeq" id="XP_067923180.1">
    <property type="nucleotide sequence ID" value="XM_068064848.1"/>
</dbReference>
<dbReference type="GeneID" id="94428059"/>
<organism evidence="4 5">
    <name type="scientific">Cystoisospora suis</name>
    <dbReference type="NCBI Taxonomy" id="483139"/>
    <lineage>
        <taxon>Eukaryota</taxon>
        <taxon>Sar</taxon>
        <taxon>Alveolata</taxon>
        <taxon>Apicomplexa</taxon>
        <taxon>Conoidasida</taxon>
        <taxon>Coccidia</taxon>
        <taxon>Eucoccidiorida</taxon>
        <taxon>Eimeriorina</taxon>
        <taxon>Sarcocystidae</taxon>
        <taxon>Cystoisospora</taxon>
    </lineage>
</organism>
<gene>
    <name evidence="4" type="ORF">CSUI_004663</name>
</gene>
<dbReference type="OrthoDB" id="330310at2759"/>
<dbReference type="InterPro" id="IPR035979">
    <property type="entry name" value="RBD_domain_sf"/>
</dbReference>
<keyword evidence="5" id="KW-1185">Reference proteome</keyword>
<dbReference type="EMBL" id="MIGC01002210">
    <property type="protein sequence ID" value="PHJ21498.1"/>
    <property type="molecule type" value="Genomic_DNA"/>
</dbReference>
<keyword evidence="1" id="KW-0694">RNA-binding</keyword>
<dbReference type="CDD" id="cd00590">
    <property type="entry name" value="RRM_SF"/>
    <property type="match status" value="1"/>
</dbReference>
<evidence type="ECO:0000313" key="5">
    <source>
        <dbReference type="Proteomes" id="UP000221165"/>
    </source>
</evidence>
<accession>A0A2C6KZP9</accession>
<reference evidence="4 5" key="1">
    <citation type="journal article" date="2017" name="Int. J. Parasitol.">
        <title>The genome of the protozoan parasite Cystoisospora suis and a reverse vaccinology approach to identify vaccine candidates.</title>
        <authorList>
            <person name="Palmieri N."/>
            <person name="Shrestha A."/>
            <person name="Ruttkowski B."/>
            <person name="Beck T."/>
            <person name="Vogl C."/>
            <person name="Tomley F."/>
            <person name="Blake D.P."/>
            <person name="Joachim A."/>
        </authorList>
    </citation>
    <scope>NUCLEOTIDE SEQUENCE [LARGE SCALE GENOMIC DNA]</scope>
    <source>
        <strain evidence="4 5">Wien I</strain>
    </source>
</reference>
<dbReference type="PROSITE" id="PS50102">
    <property type="entry name" value="RRM"/>
    <property type="match status" value="1"/>
</dbReference>
<evidence type="ECO:0000259" key="3">
    <source>
        <dbReference type="PROSITE" id="PS50102"/>
    </source>
</evidence>
<comment type="caution">
    <text evidence="4">The sequence shown here is derived from an EMBL/GenBank/DDBJ whole genome shotgun (WGS) entry which is preliminary data.</text>
</comment>
<feature type="region of interest" description="Disordered" evidence="2">
    <location>
        <begin position="72"/>
        <end position="112"/>
    </location>
</feature>
<evidence type="ECO:0000256" key="2">
    <source>
        <dbReference type="SAM" id="MobiDB-lite"/>
    </source>
</evidence>
<dbReference type="SMART" id="SM00360">
    <property type="entry name" value="RRM"/>
    <property type="match status" value="1"/>
</dbReference>
<dbReference type="Gene3D" id="3.30.70.330">
    <property type="match status" value="1"/>
</dbReference>
<dbReference type="AlphaFoldDB" id="A0A2C6KZP9"/>
<dbReference type="Proteomes" id="UP000221165">
    <property type="component" value="Unassembled WGS sequence"/>
</dbReference>
<evidence type="ECO:0000313" key="4">
    <source>
        <dbReference type="EMBL" id="PHJ21498.1"/>
    </source>
</evidence>
<dbReference type="Pfam" id="PF00076">
    <property type="entry name" value="RRM_1"/>
    <property type="match status" value="1"/>
</dbReference>
<dbReference type="VEuPathDB" id="ToxoDB:CSUI_004663"/>
<feature type="domain" description="RRM" evidence="3">
    <location>
        <begin position="172"/>
        <end position="236"/>
    </location>
</feature>
<sequence>MFSAPNRGIFSSAVAAALEQDGGESVYPLYNKGKESDSIGMSRQSLLSHMGGEIRRRTKEFQTPRVSPRQVILEGDGEGGRGGRGPMRRRGQTGRRDGAAARETPYGDTRQFGMRTVGVDGQWRHDLFESEGALGEARRQSLDGHVEEPCSGIRGEWTHDFFDGDISSCPGSTVFVRGLPGGVGEADLRSKLESCGTIVAIKLDSGRLPTALISFLERGAAGRAVKTLHGSRMRGRGPSGAVVEHVLKVAEVEKARQPESAPVVEEADDTSFMYSVAARSGSRSKESGKRRRTPP</sequence>
<proteinExistence type="predicted"/>
<dbReference type="InterPro" id="IPR012677">
    <property type="entry name" value="Nucleotide-bd_a/b_plait_sf"/>
</dbReference>
<name>A0A2C6KZP9_9APIC</name>
<dbReference type="GO" id="GO:0003723">
    <property type="term" value="F:RNA binding"/>
    <property type="evidence" value="ECO:0007669"/>
    <property type="project" value="UniProtKB-UniRule"/>
</dbReference>
<dbReference type="InterPro" id="IPR000504">
    <property type="entry name" value="RRM_dom"/>
</dbReference>
<dbReference type="SUPFAM" id="SSF54928">
    <property type="entry name" value="RNA-binding domain, RBD"/>
    <property type="match status" value="1"/>
</dbReference>
<evidence type="ECO:0000256" key="1">
    <source>
        <dbReference type="PROSITE-ProRule" id="PRU00176"/>
    </source>
</evidence>
<protein>
    <submittedName>
        <fullName evidence="4">Rna recognition motif protein</fullName>
    </submittedName>
</protein>